<keyword evidence="4" id="KW-0472">Membrane</keyword>
<dbReference type="EMBL" id="SGXA01000002">
    <property type="protein sequence ID" value="RZS72662.1"/>
    <property type="molecule type" value="Genomic_DNA"/>
</dbReference>
<name>A0A4Q7MUS8_9BACT</name>
<dbReference type="SUPFAM" id="SSF48452">
    <property type="entry name" value="TPR-like"/>
    <property type="match status" value="1"/>
</dbReference>
<dbReference type="InterPro" id="IPR011990">
    <property type="entry name" value="TPR-like_helical_dom_sf"/>
</dbReference>
<organism evidence="8 9">
    <name type="scientific">Pseudobacter ginsenosidimutans</name>
    <dbReference type="NCBI Taxonomy" id="661488"/>
    <lineage>
        <taxon>Bacteria</taxon>
        <taxon>Pseudomonadati</taxon>
        <taxon>Bacteroidota</taxon>
        <taxon>Chitinophagia</taxon>
        <taxon>Chitinophagales</taxon>
        <taxon>Chitinophagaceae</taxon>
        <taxon>Pseudobacter</taxon>
    </lineage>
</organism>
<evidence type="ECO:0000256" key="4">
    <source>
        <dbReference type="ARBA" id="ARBA00023136"/>
    </source>
</evidence>
<comment type="subcellular location">
    <subcellularLocation>
        <location evidence="1">Cell outer membrane</location>
    </subcellularLocation>
</comment>
<feature type="domain" description="SusD-like N-terminal" evidence="7">
    <location>
        <begin position="95"/>
        <end position="239"/>
    </location>
</feature>
<dbReference type="RefSeq" id="WP_130543058.1">
    <property type="nucleotide sequence ID" value="NZ_CP042431.1"/>
</dbReference>
<comment type="caution">
    <text evidence="8">The sequence shown here is derived from an EMBL/GenBank/DDBJ whole genome shotgun (WGS) entry which is preliminary data.</text>
</comment>
<dbReference type="CDD" id="cd08977">
    <property type="entry name" value="SusD"/>
    <property type="match status" value="1"/>
</dbReference>
<evidence type="ECO:0000313" key="8">
    <source>
        <dbReference type="EMBL" id="RZS72662.1"/>
    </source>
</evidence>
<evidence type="ECO:0000256" key="3">
    <source>
        <dbReference type="ARBA" id="ARBA00022729"/>
    </source>
</evidence>
<evidence type="ECO:0000259" key="7">
    <source>
        <dbReference type="Pfam" id="PF14322"/>
    </source>
</evidence>
<dbReference type="Proteomes" id="UP000293874">
    <property type="component" value="Unassembled WGS sequence"/>
</dbReference>
<evidence type="ECO:0000259" key="6">
    <source>
        <dbReference type="Pfam" id="PF07980"/>
    </source>
</evidence>
<dbReference type="AlphaFoldDB" id="A0A4Q7MUS8"/>
<dbReference type="Pfam" id="PF07980">
    <property type="entry name" value="SusD_RagB"/>
    <property type="match status" value="1"/>
</dbReference>
<dbReference type="Gene3D" id="1.25.40.390">
    <property type="match status" value="1"/>
</dbReference>
<comment type="similarity">
    <text evidence="2">Belongs to the SusD family.</text>
</comment>
<protein>
    <submittedName>
        <fullName evidence="8">SusD-like starch-binding protein associating with outer membrane</fullName>
    </submittedName>
</protein>
<evidence type="ECO:0000256" key="5">
    <source>
        <dbReference type="ARBA" id="ARBA00023237"/>
    </source>
</evidence>
<keyword evidence="3" id="KW-0732">Signal</keyword>
<dbReference type="GO" id="GO:0009279">
    <property type="term" value="C:cell outer membrane"/>
    <property type="evidence" value="ECO:0007669"/>
    <property type="project" value="UniProtKB-SubCell"/>
</dbReference>
<dbReference type="OrthoDB" id="625727at2"/>
<accession>A0A4Q7MUS8</accession>
<keyword evidence="9" id="KW-1185">Reference proteome</keyword>
<evidence type="ECO:0000313" key="9">
    <source>
        <dbReference type="Proteomes" id="UP000293874"/>
    </source>
</evidence>
<feature type="domain" description="RagB/SusD" evidence="6">
    <location>
        <begin position="388"/>
        <end position="509"/>
    </location>
</feature>
<gene>
    <name evidence="8" type="ORF">EV199_4585</name>
</gene>
<keyword evidence="5" id="KW-0998">Cell outer membrane</keyword>
<proteinExistence type="inferred from homology"/>
<evidence type="ECO:0000256" key="1">
    <source>
        <dbReference type="ARBA" id="ARBA00004442"/>
    </source>
</evidence>
<dbReference type="InterPro" id="IPR033985">
    <property type="entry name" value="SusD-like_N"/>
</dbReference>
<evidence type="ECO:0000256" key="2">
    <source>
        <dbReference type="ARBA" id="ARBA00006275"/>
    </source>
</evidence>
<dbReference type="InterPro" id="IPR012944">
    <property type="entry name" value="SusD_RagB_dom"/>
</dbReference>
<sequence length="509" mass="56719">MNFSNLLNTKAGSAVFLLTALALTGCKKLVEIDPPRETIATEKVFNNNQNAYSALAGMYSMMMTGTDGSPNFSNGGLSIYAGMMADEVESLAGVNNPDDYQYYSNQLRNDNALAQPLFWDVPYRVIYSANSIIEGVTTSTSPLLSDTTRVQLNAESKFVRAYCHFMLLNLHGDVPLMTTTDIRKTALVPRTPVADLYRQIEADLKDAFANLPDDYKFSAQQRSRPNKWAAAALLARVYLYQQKWAEAEAQATAVIDKTSLYDIIPLANVFKPNSPEAIFQLEHVPGNTHDITVEGSRLAPFFRYSMLPPDYQALFLDPSFFPAVAPQIIPSYFLSLEQLAAFETDDDRRAVWVDGFVSPDMEGYHGKKYFYPVKYEGLPTANNAPVPAQAHMVLRLAEQYLIRAEARAQQGADLTGAAADIDKIRNRAGLGNTTAASKEELLEAVLHERQTELFTEDGQRWFDLRRFGKANAVLGAMPNKQPWNPDHLLLPIPAREIQRNPLLKPNPGY</sequence>
<reference evidence="8 9" key="1">
    <citation type="submission" date="2019-02" db="EMBL/GenBank/DDBJ databases">
        <title>Genomic Encyclopedia of Type Strains, Phase IV (KMG-IV): sequencing the most valuable type-strain genomes for metagenomic binning, comparative biology and taxonomic classification.</title>
        <authorList>
            <person name="Goeker M."/>
        </authorList>
    </citation>
    <scope>NUCLEOTIDE SEQUENCE [LARGE SCALE GENOMIC DNA]</scope>
    <source>
        <strain evidence="8 9">DSM 18116</strain>
    </source>
</reference>
<dbReference type="Pfam" id="PF14322">
    <property type="entry name" value="SusD-like_3"/>
    <property type="match status" value="1"/>
</dbReference>